<feature type="transmembrane region" description="Helical" evidence="1">
    <location>
        <begin position="6"/>
        <end position="22"/>
    </location>
</feature>
<name>A0A3N9UFB3_9BACI</name>
<feature type="transmembrane region" description="Helical" evidence="1">
    <location>
        <begin position="34"/>
        <end position="53"/>
    </location>
</feature>
<evidence type="ECO:0000313" key="4">
    <source>
        <dbReference type="Proteomes" id="UP000274033"/>
    </source>
</evidence>
<keyword evidence="4" id="KW-1185">Reference proteome</keyword>
<feature type="domain" description="VanZ-like" evidence="2">
    <location>
        <begin position="37"/>
        <end position="161"/>
    </location>
</feature>
<keyword evidence="1" id="KW-1133">Transmembrane helix</keyword>
<keyword evidence="1" id="KW-0472">Membrane</keyword>
<feature type="transmembrane region" description="Helical" evidence="1">
    <location>
        <begin position="85"/>
        <end position="102"/>
    </location>
</feature>
<proteinExistence type="predicted"/>
<dbReference type="PANTHER" id="PTHR36834:SF1">
    <property type="entry name" value="INTEGRAL MEMBRANE PROTEIN"/>
    <property type="match status" value="1"/>
</dbReference>
<dbReference type="OrthoDB" id="4822551at2"/>
<protein>
    <submittedName>
        <fullName evidence="3">VanZ family protein</fullName>
    </submittedName>
</protein>
<reference evidence="3 4" key="1">
    <citation type="journal article" date="2013" name="J. Microbiol.">
        <title>Lysinibacillus chungkukjangi sp. nov., isolated from Chungkukjang, Korean fermented soybean food.</title>
        <authorList>
            <person name="Kim S.J."/>
            <person name="Jang Y.H."/>
            <person name="Hamada M."/>
            <person name="Ahn J.H."/>
            <person name="Weon H.Y."/>
            <person name="Suzuki K."/>
            <person name="Whang K.S."/>
            <person name="Kwon S.W."/>
        </authorList>
    </citation>
    <scope>NUCLEOTIDE SEQUENCE [LARGE SCALE GENOMIC DNA]</scope>
    <source>
        <strain evidence="3 4">MCCC 1A12701</strain>
    </source>
</reference>
<comment type="caution">
    <text evidence="3">The sequence shown here is derived from an EMBL/GenBank/DDBJ whole genome shotgun (WGS) entry which is preliminary data.</text>
</comment>
<dbReference type="Pfam" id="PF04892">
    <property type="entry name" value="VanZ"/>
    <property type="match status" value="1"/>
</dbReference>
<dbReference type="InterPro" id="IPR053150">
    <property type="entry name" value="Teicoplanin_resist-assoc"/>
</dbReference>
<organism evidence="3 4">
    <name type="scientific">Lysinibacillus composti</name>
    <dbReference type="NCBI Taxonomy" id="720633"/>
    <lineage>
        <taxon>Bacteria</taxon>
        <taxon>Bacillati</taxon>
        <taxon>Bacillota</taxon>
        <taxon>Bacilli</taxon>
        <taxon>Bacillales</taxon>
        <taxon>Bacillaceae</taxon>
        <taxon>Lysinibacillus</taxon>
    </lineage>
</organism>
<gene>
    <name evidence="3" type="ORF">EBB45_09695</name>
</gene>
<evidence type="ECO:0000259" key="2">
    <source>
        <dbReference type="Pfam" id="PF04892"/>
    </source>
</evidence>
<dbReference type="Proteomes" id="UP000274033">
    <property type="component" value="Unassembled WGS sequence"/>
</dbReference>
<dbReference type="RefSeq" id="WP_124764284.1">
    <property type="nucleotide sequence ID" value="NZ_JAFBDY010000006.1"/>
</dbReference>
<accession>A0A3N9UFB3</accession>
<dbReference type="AlphaFoldDB" id="A0A3N9UFB3"/>
<evidence type="ECO:0000256" key="1">
    <source>
        <dbReference type="SAM" id="Phobius"/>
    </source>
</evidence>
<dbReference type="InterPro" id="IPR006976">
    <property type="entry name" value="VanZ-like"/>
</dbReference>
<keyword evidence="1" id="KW-0812">Transmembrane</keyword>
<sequence length="172" mass="20122">MAYFIDFLFLALIYNTFFYKKWSKDSKKALISKTLMYVYVVMVFFVTLMPVTIPFSGTNNRFMETANFTPFRDLILNYDGALREIVLNVIMMIPFGIIYPLIKKKRLMKTVLMTLSFSLFIEISQLLNVWWNGLETRIFDVTDLITNTFGGLIGYLLLCVLRLLTLNKSKIE</sequence>
<dbReference type="EMBL" id="RRCT01000007">
    <property type="protein sequence ID" value="RQW74860.1"/>
    <property type="molecule type" value="Genomic_DNA"/>
</dbReference>
<feature type="transmembrane region" description="Helical" evidence="1">
    <location>
        <begin position="111"/>
        <end position="132"/>
    </location>
</feature>
<feature type="transmembrane region" description="Helical" evidence="1">
    <location>
        <begin position="144"/>
        <end position="164"/>
    </location>
</feature>
<evidence type="ECO:0000313" key="3">
    <source>
        <dbReference type="EMBL" id="RQW74860.1"/>
    </source>
</evidence>
<dbReference type="PANTHER" id="PTHR36834">
    <property type="entry name" value="MEMBRANE PROTEIN-RELATED"/>
    <property type="match status" value="1"/>
</dbReference>